<organism evidence="3 4">
    <name type="scientific">Desmophyllum pertusum</name>
    <dbReference type="NCBI Taxonomy" id="174260"/>
    <lineage>
        <taxon>Eukaryota</taxon>
        <taxon>Metazoa</taxon>
        <taxon>Cnidaria</taxon>
        <taxon>Anthozoa</taxon>
        <taxon>Hexacorallia</taxon>
        <taxon>Scleractinia</taxon>
        <taxon>Caryophylliina</taxon>
        <taxon>Caryophylliidae</taxon>
        <taxon>Desmophyllum</taxon>
    </lineage>
</organism>
<dbReference type="Proteomes" id="UP001163046">
    <property type="component" value="Unassembled WGS sequence"/>
</dbReference>
<keyword evidence="2" id="KW-0732">Signal</keyword>
<feature type="compositionally biased region" description="Low complexity" evidence="1">
    <location>
        <begin position="208"/>
        <end position="220"/>
    </location>
</feature>
<feature type="chain" id="PRO_5040746520" evidence="2">
    <location>
        <begin position="17"/>
        <end position="267"/>
    </location>
</feature>
<keyword evidence="4" id="KW-1185">Reference proteome</keyword>
<sequence>MIKRFAVLMKSHLLEALTFFESETEDTSVTARWIYMEELANYADEAESALLRENNNLTEEQCGNLMKTLRMVWLEPVLSDLHDAENNEFLVLEERLRSVYHKIDSDFREQAPGAKNLTSNLAYIYELQHFEEMKEHLAQLKTRRQYFEQISSERAAREAEAEETEKIRVENVHLEKSREDIEGMIARLEEKDIEDKRKLQRMAEEQMRAQSEQAQAAISAARERSAAERERDLRQQRELQAQIDAARQKQQEQEGTINALRDRLRRM</sequence>
<gene>
    <name evidence="3" type="ORF">OS493_004470</name>
</gene>
<accession>A0A9W9ZFU8</accession>
<proteinExistence type="predicted"/>
<dbReference type="AlphaFoldDB" id="A0A9W9ZFU8"/>
<feature type="region of interest" description="Disordered" evidence="1">
    <location>
        <begin position="208"/>
        <end position="256"/>
    </location>
</feature>
<feature type="signal peptide" evidence="2">
    <location>
        <begin position="1"/>
        <end position="16"/>
    </location>
</feature>
<comment type="caution">
    <text evidence="3">The sequence shown here is derived from an EMBL/GenBank/DDBJ whole genome shotgun (WGS) entry which is preliminary data.</text>
</comment>
<evidence type="ECO:0000313" key="4">
    <source>
        <dbReference type="Proteomes" id="UP001163046"/>
    </source>
</evidence>
<name>A0A9W9ZFU8_9CNID</name>
<evidence type="ECO:0000313" key="3">
    <source>
        <dbReference type="EMBL" id="KAJ7380887.1"/>
    </source>
</evidence>
<feature type="compositionally biased region" description="Basic and acidic residues" evidence="1">
    <location>
        <begin position="221"/>
        <end position="237"/>
    </location>
</feature>
<protein>
    <submittedName>
        <fullName evidence="3">Uncharacterized protein</fullName>
    </submittedName>
</protein>
<reference evidence="3" key="1">
    <citation type="submission" date="2023-01" db="EMBL/GenBank/DDBJ databases">
        <title>Genome assembly of the deep-sea coral Lophelia pertusa.</title>
        <authorList>
            <person name="Herrera S."/>
            <person name="Cordes E."/>
        </authorList>
    </citation>
    <scope>NUCLEOTIDE SEQUENCE</scope>
    <source>
        <strain evidence="3">USNM1676648</strain>
        <tissue evidence="3">Polyp</tissue>
    </source>
</reference>
<evidence type="ECO:0000256" key="2">
    <source>
        <dbReference type="SAM" id="SignalP"/>
    </source>
</evidence>
<dbReference type="EMBL" id="MU826351">
    <property type="protein sequence ID" value="KAJ7380887.1"/>
    <property type="molecule type" value="Genomic_DNA"/>
</dbReference>
<evidence type="ECO:0000256" key="1">
    <source>
        <dbReference type="SAM" id="MobiDB-lite"/>
    </source>
</evidence>